<evidence type="ECO:0000256" key="3">
    <source>
        <dbReference type="SAM" id="Phobius"/>
    </source>
</evidence>
<comment type="similarity">
    <text evidence="2">Belongs to the NAD(P)-dependent epimerase/dehydratase family. Dihydroflavonol-4-reductase subfamily.</text>
</comment>
<reference evidence="5" key="1">
    <citation type="submission" date="2021-03" db="EMBL/GenBank/DDBJ databases">
        <authorList>
            <person name="Tagirdzhanova G."/>
        </authorList>
    </citation>
    <scope>NUCLEOTIDE SEQUENCE</scope>
</reference>
<keyword evidence="1" id="KW-0560">Oxidoreductase</keyword>
<dbReference type="GO" id="GO:0016616">
    <property type="term" value="F:oxidoreductase activity, acting on the CH-OH group of donors, NAD or NADP as acceptor"/>
    <property type="evidence" value="ECO:0007669"/>
    <property type="project" value="TreeGrafter"/>
</dbReference>
<name>A0A8H3EG31_9LECA</name>
<dbReference type="PANTHER" id="PTHR10366:SF564">
    <property type="entry name" value="STEROL-4-ALPHA-CARBOXYLATE 3-DEHYDROGENASE, DECARBOXYLATING"/>
    <property type="match status" value="1"/>
</dbReference>
<feature type="domain" description="NAD-dependent epimerase/dehydratase" evidence="4">
    <location>
        <begin position="7"/>
        <end position="284"/>
    </location>
</feature>
<dbReference type="Proteomes" id="UP000664534">
    <property type="component" value="Unassembled WGS sequence"/>
</dbReference>
<keyword evidence="3" id="KW-0812">Transmembrane</keyword>
<evidence type="ECO:0000313" key="5">
    <source>
        <dbReference type="EMBL" id="CAF9905869.1"/>
    </source>
</evidence>
<organism evidence="5 6">
    <name type="scientific">Imshaugia aleurites</name>
    <dbReference type="NCBI Taxonomy" id="172621"/>
    <lineage>
        <taxon>Eukaryota</taxon>
        <taxon>Fungi</taxon>
        <taxon>Dikarya</taxon>
        <taxon>Ascomycota</taxon>
        <taxon>Pezizomycotina</taxon>
        <taxon>Lecanoromycetes</taxon>
        <taxon>OSLEUM clade</taxon>
        <taxon>Lecanoromycetidae</taxon>
        <taxon>Lecanorales</taxon>
        <taxon>Lecanorineae</taxon>
        <taxon>Parmeliaceae</taxon>
        <taxon>Imshaugia</taxon>
    </lineage>
</organism>
<sequence>MESSPLVLVTGGNGFVGYSVLLGILGSGYHVRAAVRRQDAIDTISRGPSVKRYLSNLTFALVPDNTKPGAYLESAKGCSYIVHVASPGVTTPGDLVSQAVLGNQTILEAAEATPSVKRVVFTASIDSLRPFERLFLNHPDNQALMSGRGDEVAPMTAETRVPTQPPVSDDAPDQHRYENSKIAATNLVHEYGATQNARFSIVNLFPGWILGPEELSRSKQEAFKGSNLILGWLFSELSLAPMLGLPAKEDVPMLQETVHLDDVVESHVKALNTEKVSGKYRNFVLCSHSPYGPVIMDAADIVRKELPQEVADGKIPFAGRLGSFKSKFDATPTERDLLGHPFKPFDKQVKDTVKWYVHLKD</sequence>
<accession>A0A8H3EG31</accession>
<dbReference type="Pfam" id="PF01370">
    <property type="entry name" value="Epimerase"/>
    <property type="match status" value="1"/>
</dbReference>
<comment type="caution">
    <text evidence="5">The sequence shown here is derived from an EMBL/GenBank/DDBJ whole genome shotgun (WGS) entry which is preliminary data.</text>
</comment>
<dbReference type="InterPro" id="IPR050425">
    <property type="entry name" value="NAD(P)_dehydrat-like"/>
</dbReference>
<keyword evidence="3" id="KW-0472">Membrane</keyword>
<dbReference type="InterPro" id="IPR036291">
    <property type="entry name" value="NAD(P)-bd_dom_sf"/>
</dbReference>
<dbReference type="EMBL" id="CAJPDT010000002">
    <property type="protein sequence ID" value="CAF9905869.1"/>
    <property type="molecule type" value="Genomic_DNA"/>
</dbReference>
<evidence type="ECO:0000256" key="1">
    <source>
        <dbReference type="ARBA" id="ARBA00023002"/>
    </source>
</evidence>
<proteinExistence type="inferred from homology"/>
<gene>
    <name evidence="5" type="ORF">IMSHALPRED_003998</name>
</gene>
<dbReference type="InterPro" id="IPR001509">
    <property type="entry name" value="Epimerase_deHydtase"/>
</dbReference>
<dbReference type="Gene3D" id="3.40.50.720">
    <property type="entry name" value="NAD(P)-binding Rossmann-like Domain"/>
    <property type="match status" value="1"/>
</dbReference>
<dbReference type="OrthoDB" id="2735536at2759"/>
<evidence type="ECO:0000256" key="2">
    <source>
        <dbReference type="ARBA" id="ARBA00023445"/>
    </source>
</evidence>
<dbReference type="AlphaFoldDB" id="A0A8H3EG31"/>
<dbReference type="PANTHER" id="PTHR10366">
    <property type="entry name" value="NAD DEPENDENT EPIMERASE/DEHYDRATASE"/>
    <property type="match status" value="1"/>
</dbReference>
<evidence type="ECO:0000313" key="6">
    <source>
        <dbReference type="Proteomes" id="UP000664534"/>
    </source>
</evidence>
<evidence type="ECO:0000259" key="4">
    <source>
        <dbReference type="Pfam" id="PF01370"/>
    </source>
</evidence>
<keyword evidence="6" id="KW-1185">Reference proteome</keyword>
<dbReference type="SUPFAM" id="SSF51735">
    <property type="entry name" value="NAD(P)-binding Rossmann-fold domains"/>
    <property type="match status" value="1"/>
</dbReference>
<feature type="transmembrane region" description="Helical" evidence="3">
    <location>
        <begin position="6"/>
        <end position="29"/>
    </location>
</feature>
<keyword evidence="3" id="KW-1133">Transmembrane helix</keyword>
<protein>
    <recommendedName>
        <fullName evidence="4">NAD-dependent epimerase/dehydratase domain-containing protein</fullName>
    </recommendedName>
</protein>